<proteinExistence type="predicted"/>
<evidence type="ECO:0000313" key="2">
    <source>
        <dbReference type="EMBL" id="KAK4103701.1"/>
    </source>
</evidence>
<keyword evidence="3" id="KW-1185">Reference proteome</keyword>
<protein>
    <submittedName>
        <fullName evidence="2">Uncharacterized protein</fullName>
    </submittedName>
</protein>
<evidence type="ECO:0000313" key="3">
    <source>
        <dbReference type="Proteomes" id="UP001305647"/>
    </source>
</evidence>
<dbReference type="Proteomes" id="UP001305647">
    <property type="component" value="Unassembled WGS sequence"/>
</dbReference>
<evidence type="ECO:0000256" key="1">
    <source>
        <dbReference type="SAM" id="MobiDB-lite"/>
    </source>
</evidence>
<name>A0AAN6Q6A8_9PEZI</name>
<feature type="region of interest" description="Disordered" evidence="1">
    <location>
        <begin position="191"/>
        <end position="211"/>
    </location>
</feature>
<gene>
    <name evidence="2" type="ORF">N658DRAFT_284470</name>
</gene>
<organism evidence="2 3">
    <name type="scientific">Parathielavia hyrcaniae</name>
    <dbReference type="NCBI Taxonomy" id="113614"/>
    <lineage>
        <taxon>Eukaryota</taxon>
        <taxon>Fungi</taxon>
        <taxon>Dikarya</taxon>
        <taxon>Ascomycota</taxon>
        <taxon>Pezizomycotina</taxon>
        <taxon>Sordariomycetes</taxon>
        <taxon>Sordariomycetidae</taxon>
        <taxon>Sordariales</taxon>
        <taxon>Chaetomiaceae</taxon>
        <taxon>Parathielavia</taxon>
    </lineage>
</organism>
<sequence length="286" mass="31158">MSETQTHRQPSASLVFWSSTTRLLDVCCDARIVRKRRRCSFPGKRPRHPGHTWALLDLVNEPTTSMHLALLVLPFARFCVPSSQSEVPRSPHGVGRRWPTDLQPGADAMHLGSEARQEHKGCRGIPRSEAATRPYEFASSSAADCLPLALAACSLGTKTRGLSPVVDGTPVHVPGFDSPATVVLARRTHAPRDPDRGVDASPFQGQGSPGCPTPDFSPDAAIAVRWDAEPSRVSVLLLVESAIEPFYYQPRNGMLRCAPLLLLSVPLRHPLEKLLLSFSSAAFCFL</sequence>
<dbReference type="EMBL" id="MU863628">
    <property type="protein sequence ID" value="KAK4103701.1"/>
    <property type="molecule type" value="Genomic_DNA"/>
</dbReference>
<reference evidence="2" key="2">
    <citation type="submission" date="2023-05" db="EMBL/GenBank/DDBJ databases">
        <authorList>
            <consortium name="Lawrence Berkeley National Laboratory"/>
            <person name="Steindorff A."/>
            <person name="Hensen N."/>
            <person name="Bonometti L."/>
            <person name="Westerberg I."/>
            <person name="Brannstrom I.O."/>
            <person name="Guillou S."/>
            <person name="Cros-Aarteil S."/>
            <person name="Calhoun S."/>
            <person name="Haridas S."/>
            <person name="Kuo A."/>
            <person name="Mondo S."/>
            <person name="Pangilinan J."/>
            <person name="Riley R."/>
            <person name="Labutti K."/>
            <person name="Andreopoulos B."/>
            <person name="Lipzen A."/>
            <person name="Chen C."/>
            <person name="Yanf M."/>
            <person name="Daum C."/>
            <person name="Ng V."/>
            <person name="Clum A."/>
            <person name="Ohm R."/>
            <person name="Martin F."/>
            <person name="Silar P."/>
            <person name="Natvig D."/>
            <person name="Lalanne C."/>
            <person name="Gautier V."/>
            <person name="Ament-Velasquez S.L."/>
            <person name="Kruys A."/>
            <person name="Hutchinson M.I."/>
            <person name="Powell A.J."/>
            <person name="Barry K."/>
            <person name="Miller A.N."/>
            <person name="Grigoriev I.V."/>
            <person name="Debuchy R."/>
            <person name="Gladieux P."/>
            <person name="Thoren M.H."/>
            <person name="Johannesson H."/>
        </authorList>
    </citation>
    <scope>NUCLEOTIDE SEQUENCE</scope>
    <source>
        <strain evidence="2">CBS 757.83</strain>
    </source>
</reference>
<accession>A0AAN6Q6A8</accession>
<comment type="caution">
    <text evidence="2">The sequence shown here is derived from an EMBL/GenBank/DDBJ whole genome shotgun (WGS) entry which is preliminary data.</text>
</comment>
<dbReference type="AlphaFoldDB" id="A0AAN6Q6A8"/>
<reference evidence="2" key="1">
    <citation type="journal article" date="2023" name="Mol. Phylogenet. Evol.">
        <title>Genome-scale phylogeny and comparative genomics of the fungal order Sordariales.</title>
        <authorList>
            <person name="Hensen N."/>
            <person name="Bonometti L."/>
            <person name="Westerberg I."/>
            <person name="Brannstrom I.O."/>
            <person name="Guillou S."/>
            <person name="Cros-Aarteil S."/>
            <person name="Calhoun S."/>
            <person name="Haridas S."/>
            <person name="Kuo A."/>
            <person name="Mondo S."/>
            <person name="Pangilinan J."/>
            <person name="Riley R."/>
            <person name="LaButti K."/>
            <person name="Andreopoulos B."/>
            <person name="Lipzen A."/>
            <person name="Chen C."/>
            <person name="Yan M."/>
            <person name="Daum C."/>
            <person name="Ng V."/>
            <person name="Clum A."/>
            <person name="Steindorff A."/>
            <person name="Ohm R.A."/>
            <person name="Martin F."/>
            <person name="Silar P."/>
            <person name="Natvig D.O."/>
            <person name="Lalanne C."/>
            <person name="Gautier V."/>
            <person name="Ament-Velasquez S.L."/>
            <person name="Kruys A."/>
            <person name="Hutchinson M.I."/>
            <person name="Powell A.J."/>
            <person name="Barry K."/>
            <person name="Miller A.N."/>
            <person name="Grigoriev I.V."/>
            <person name="Debuchy R."/>
            <person name="Gladieux P."/>
            <person name="Hiltunen Thoren M."/>
            <person name="Johannesson H."/>
        </authorList>
    </citation>
    <scope>NUCLEOTIDE SEQUENCE</scope>
    <source>
        <strain evidence="2">CBS 757.83</strain>
    </source>
</reference>